<sequence length="164" mass="18425">MKRTLLLILTLVVSAMSIEDIAEKMAIDLEMTRAEVQTCFDKTNVTLEDLMQVGKIMNDDLQTVDFDDSALRAGCFFKCLCHKKGAMTGARVNVDRIKGIIRSVLKKEARPTLEANLVAKLFQVLDTCVNRVNSITNECEVSLKYILCCGKEMKLINRSNNDDE</sequence>
<dbReference type="EMBL" id="FX985597">
    <property type="protein sequence ID" value="BBF97929.1"/>
    <property type="molecule type" value="mRNA"/>
</dbReference>
<dbReference type="Pfam" id="PF01395">
    <property type="entry name" value="PBP_GOBP"/>
    <property type="match status" value="1"/>
</dbReference>
<evidence type="ECO:0000313" key="2">
    <source>
        <dbReference type="EMBL" id="BBF97929.1"/>
    </source>
</evidence>
<evidence type="ECO:0000256" key="1">
    <source>
        <dbReference type="SAM" id="SignalP"/>
    </source>
</evidence>
<feature type="chain" id="PRO_5016633085" evidence="1">
    <location>
        <begin position="18"/>
        <end position="164"/>
    </location>
</feature>
<name>A0A348G656_ODOMO</name>
<dbReference type="CDD" id="cd23992">
    <property type="entry name" value="PBP_GOBP"/>
    <property type="match status" value="1"/>
</dbReference>
<proteinExistence type="evidence at transcript level"/>
<gene>
    <name evidence="2" type="primary">PBP4_OM</name>
</gene>
<dbReference type="Gene3D" id="1.10.238.20">
    <property type="entry name" value="Pheromone/general odorant binding protein domain"/>
    <property type="match status" value="1"/>
</dbReference>
<reference evidence="2" key="1">
    <citation type="journal article" date="2017" name="Toxins">
        <title>Combined Venom Gland Transcriptomic and Venom Peptidomic Analysis of the Predatory Ant Odontomachus monticola.</title>
        <authorList>
            <person name="Kazuma K."/>
            <person name="Masuko K."/>
            <person name="Konno K."/>
            <person name="Inagaki H."/>
        </authorList>
    </citation>
    <scope>NUCLEOTIDE SEQUENCE</scope>
    <source>
        <tissue evidence="2">Venom gland and sac</tissue>
    </source>
</reference>
<dbReference type="InterPro" id="IPR006170">
    <property type="entry name" value="PBP/GOBP"/>
</dbReference>
<organism evidence="2">
    <name type="scientific">Odontomachus monticola</name>
    <name type="common">Trap-jaw ant</name>
    <dbReference type="NCBI Taxonomy" id="613454"/>
    <lineage>
        <taxon>Eukaryota</taxon>
        <taxon>Metazoa</taxon>
        <taxon>Ecdysozoa</taxon>
        <taxon>Arthropoda</taxon>
        <taxon>Hexapoda</taxon>
        <taxon>Insecta</taxon>
        <taxon>Pterygota</taxon>
        <taxon>Neoptera</taxon>
        <taxon>Endopterygota</taxon>
        <taxon>Hymenoptera</taxon>
        <taxon>Apocrita</taxon>
        <taxon>Aculeata</taxon>
        <taxon>Formicoidea</taxon>
        <taxon>Formicidae</taxon>
        <taxon>Ponerinae</taxon>
        <taxon>Ponerini</taxon>
        <taxon>Odontomachus</taxon>
    </lineage>
</organism>
<dbReference type="InterPro" id="IPR036728">
    <property type="entry name" value="PBP_GOBP_sf"/>
</dbReference>
<dbReference type="AlphaFoldDB" id="A0A348G656"/>
<accession>A0A348G656</accession>
<protein>
    <submittedName>
        <fullName evidence="2">Pheromone binding protein 4</fullName>
    </submittedName>
</protein>
<dbReference type="GO" id="GO:0005549">
    <property type="term" value="F:odorant binding"/>
    <property type="evidence" value="ECO:0007669"/>
    <property type="project" value="InterPro"/>
</dbReference>
<dbReference type="SUPFAM" id="SSF47565">
    <property type="entry name" value="Insect pheromone/odorant-binding proteins"/>
    <property type="match status" value="1"/>
</dbReference>
<keyword evidence="1" id="KW-0732">Signal</keyword>
<feature type="signal peptide" evidence="1">
    <location>
        <begin position="1"/>
        <end position="17"/>
    </location>
</feature>